<sequence length="42" mass="4866">MFQSLLVLTTRFVQGGHTKFYPPHKVSAYLKTRIGWVGWSVK</sequence>
<dbReference type="AlphaFoldDB" id="A0A0E9RKQ5"/>
<proteinExistence type="predicted"/>
<name>A0A0E9RKQ5_ANGAN</name>
<reference evidence="1" key="2">
    <citation type="journal article" date="2015" name="Fish Shellfish Immunol.">
        <title>Early steps in the European eel (Anguilla anguilla)-Vibrio vulnificus interaction in the gills: Role of the RtxA13 toxin.</title>
        <authorList>
            <person name="Callol A."/>
            <person name="Pajuelo D."/>
            <person name="Ebbesson L."/>
            <person name="Teles M."/>
            <person name="MacKenzie S."/>
            <person name="Amaro C."/>
        </authorList>
    </citation>
    <scope>NUCLEOTIDE SEQUENCE</scope>
</reference>
<dbReference type="EMBL" id="GBXM01079659">
    <property type="protein sequence ID" value="JAH28918.1"/>
    <property type="molecule type" value="Transcribed_RNA"/>
</dbReference>
<reference evidence="1" key="1">
    <citation type="submission" date="2014-11" db="EMBL/GenBank/DDBJ databases">
        <authorList>
            <person name="Amaro Gonzalez C."/>
        </authorList>
    </citation>
    <scope>NUCLEOTIDE SEQUENCE</scope>
</reference>
<organism evidence="1">
    <name type="scientific">Anguilla anguilla</name>
    <name type="common">European freshwater eel</name>
    <name type="synonym">Muraena anguilla</name>
    <dbReference type="NCBI Taxonomy" id="7936"/>
    <lineage>
        <taxon>Eukaryota</taxon>
        <taxon>Metazoa</taxon>
        <taxon>Chordata</taxon>
        <taxon>Craniata</taxon>
        <taxon>Vertebrata</taxon>
        <taxon>Euteleostomi</taxon>
        <taxon>Actinopterygii</taxon>
        <taxon>Neopterygii</taxon>
        <taxon>Teleostei</taxon>
        <taxon>Anguilliformes</taxon>
        <taxon>Anguillidae</taxon>
        <taxon>Anguilla</taxon>
    </lineage>
</organism>
<evidence type="ECO:0000313" key="1">
    <source>
        <dbReference type="EMBL" id="JAH28918.1"/>
    </source>
</evidence>
<accession>A0A0E9RKQ5</accession>
<protein>
    <submittedName>
        <fullName evidence="1">Uncharacterized protein</fullName>
    </submittedName>
</protein>